<organism evidence="2">
    <name type="scientific">Rhipicephalus microplus</name>
    <name type="common">Cattle tick</name>
    <name type="synonym">Boophilus microplus</name>
    <dbReference type="NCBI Taxonomy" id="6941"/>
    <lineage>
        <taxon>Eukaryota</taxon>
        <taxon>Metazoa</taxon>
        <taxon>Ecdysozoa</taxon>
        <taxon>Arthropoda</taxon>
        <taxon>Chelicerata</taxon>
        <taxon>Arachnida</taxon>
        <taxon>Acari</taxon>
        <taxon>Parasitiformes</taxon>
        <taxon>Ixodida</taxon>
        <taxon>Ixodoidea</taxon>
        <taxon>Ixodidae</taxon>
        <taxon>Rhipicephalinae</taxon>
        <taxon>Rhipicephalus</taxon>
        <taxon>Boophilus</taxon>
    </lineage>
</organism>
<accession>A0A6M2DA06</accession>
<dbReference type="AlphaFoldDB" id="A0A6M2DA06"/>
<feature type="signal peptide" evidence="1">
    <location>
        <begin position="1"/>
        <end position="30"/>
    </location>
</feature>
<sequence>MVRIIVRRLPATGGLFFALLVASTLKPTTAEALYEMYAVTPYEPTGDVFCYSHTPFSYDYPTWAEYFGGGCEGRRCKYSSGGEVLVHHFRCRPNITFQTRRCRSEEEDSSFPHCCLPVCSDALY</sequence>
<evidence type="ECO:0000313" key="2">
    <source>
        <dbReference type="EMBL" id="NOV42644.1"/>
    </source>
</evidence>
<dbReference type="OrthoDB" id="10323636at2759"/>
<name>A0A6M2DA06_RHIMP</name>
<keyword evidence="1" id="KW-0732">Signal</keyword>
<dbReference type="EMBL" id="GHWJ01009907">
    <property type="protein sequence ID" value="NOV42644.1"/>
    <property type="molecule type" value="Transcribed_RNA"/>
</dbReference>
<proteinExistence type="predicted"/>
<dbReference type="VEuPathDB" id="VectorBase:LOC119159847"/>
<reference evidence="2" key="1">
    <citation type="submission" date="2019-09" db="EMBL/GenBank/DDBJ databases">
        <title>Organ-specific transcriptomic study of the physiology of the cattle tick, Rhipicephalus microplus.</title>
        <authorList>
            <person name="Tirloni L."/>
            <person name="Braz G."/>
            <person name="Gandara A.C.P."/>
            <person name="Sabadin G.A."/>
            <person name="da Silva R.M."/>
            <person name="Guizzo M.G."/>
            <person name="Machado J.A."/>
            <person name="Costa E.P."/>
            <person name="Gomes H.F."/>
            <person name="Moraes J."/>
            <person name="Mota M.B.S."/>
            <person name="Mesquita R.D."/>
            <person name="Alvarenga P.H."/>
            <person name="Alves F."/>
            <person name="Seixas A."/>
            <person name="da Fonseca R.N."/>
            <person name="Fogaca A."/>
            <person name="Logullo C."/>
            <person name="Tanaka A."/>
            <person name="Daffre S."/>
            <person name="Termignoni C."/>
            <person name="Vaz I.S.Jr."/>
            <person name="Oliveira P.L."/>
            <person name="Ribeiro J.M."/>
        </authorList>
    </citation>
    <scope>NUCLEOTIDE SEQUENCE</scope>
    <source>
        <strain evidence="2">Porto Alegre</strain>
    </source>
</reference>
<feature type="chain" id="PRO_5026845323" evidence="1">
    <location>
        <begin position="31"/>
        <end position="124"/>
    </location>
</feature>
<protein>
    <submittedName>
        <fullName evidence="2">Putative secreted protein</fullName>
    </submittedName>
</protein>
<evidence type="ECO:0000256" key="1">
    <source>
        <dbReference type="SAM" id="SignalP"/>
    </source>
</evidence>